<evidence type="ECO:0000313" key="1">
    <source>
        <dbReference type="EMBL" id="KAK7839514.1"/>
    </source>
</evidence>
<name>A0AAW0KJY1_QUESU</name>
<dbReference type="Proteomes" id="UP000237347">
    <property type="component" value="Unassembled WGS sequence"/>
</dbReference>
<dbReference type="EMBL" id="PKMF04000282">
    <property type="protein sequence ID" value="KAK7839514.1"/>
    <property type="molecule type" value="Genomic_DNA"/>
</dbReference>
<protein>
    <submittedName>
        <fullName evidence="1">Uncharacterized protein</fullName>
    </submittedName>
</protein>
<accession>A0AAW0KJY1</accession>
<dbReference type="InterPro" id="IPR023213">
    <property type="entry name" value="CAT-like_dom_sf"/>
</dbReference>
<reference evidence="1 2" key="1">
    <citation type="journal article" date="2018" name="Sci. Data">
        <title>The draft genome sequence of cork oak.</title>
        <authorList>
            <person name="Ramos A.M."/>
            <person name="Usie A."/>
            <person name="Barbosa P."/>
            <person name="Barros P.M."/>
            <person name="Capote T."/>
            <person name="Chaves I."/>
            <person name="Simoes F."/>
            <person name="Abreu I."/>
            <person name="Carrasquinho I."/>
            <person name="Faro C."/>
            <person name="Guimaraes J.B."/>
            <person name="Mendonca D."/>
            <person name="Nobrega F."/>
            <person name="Rodrigues L."/>
            <person name="Saibo N.J.M."/>
            <person name="Varela M.C."/>
            <person name="Egas C."/>
            <person name="Matos J."/>
            <person name="Miguel C.M."/>
            <person name="Oliveira M.M."/>
            <person name="Ricardo C.P."/>
            <person name="Goncalves S."/>
        </authorList>
    </citation>
    <scope>NUCLEOTIDE SEQUENCE [LARGE SCALE GENOMIC DNA]</scope>
    <source>
        <strain evidence="2">cv. HL8</strain>
    </source>
</reference>
<proteinExistence type="predicted"/>
<evidence type="ECO:0000313" key="2">
    <source>
        <dbReference type="Proteomes" id="UP000237347"/>
    </source>
</evidence>
<gene>
    <name evidence="1" type="ORF">CFP56_017978</name>
</gene>
<dbReference type="Gene3D" id="3.30.559.10">
    <property type="entry name" value="Chloramphenicol acetyltransferase-like domain"/>
    <property type="match status" value="1"/>
</dbReference>
<dbReference type="AlphaFoldDB" id="A0AAW0KJY1"/>
<keyword evidence="2" id="KW-1185">Reference proteome</keyword>
<sequence>MTKTTKFCTLKKIRKFPPTSKKTKTMKMEVGIVSRENMKPSSSTPSHLTTFKLSILDQLVLASYAPIILYTFP</sequence>
<comment type="caution">
    <text evidence="1">The sequence shown here is derived from an EMBL/GenBank/DDBJ whole genome shotgun (WGS) entry which is preliminary data.</text>
</comment>
<organism evidence="1 2">
    <name type="scientific">Quercus suber</name>
    <name type="common">Cork oak</name>
    <dbReference type="NCBI Taxonomy" id="58331"/>
    <lineage>
        <taxon>Eukaryota</taxon>
        <taxon>Viridiplantae</taxon>
        <taxon>Streptophyta</taxon>
        <taxon>Embryophyta</taxon>
        <taxon>Tracheophyta</taxon>
        <taxon>Spermatophyta</taxon>
        <taxon>Magnoliopsida</taxon>
        <taxon>eudicotyledons</taxon>
        <taxon>Gunneridae</taxon>
        <taxon>Pentapetalae</taxon>
        <taxon>rosids</taxon>
        <taxon>fabids</taxon>
        <taxon>Fagales</taxon>
        <taxon>Fagaceae</taxon>
        <taxon>Quercus</taxon>
    </lineage>
</organism>